<dbReference type="EMBL" id="BARW01023254">
    <property type="protein sequence ID" value="GAI93564.1"/>
    <property type="molecule type" value="Genomic_DNA"/>
</dbReference>
<organism evidence="1">
    <name type="scientific">marine sediment metagenome</name>
    <dbReference type="NCBI Taxonomy" id="412755"/>
    <lineage>
        <taxon>unclassified sequences</taxon>
        <taxon>metagenomes</taxon>
        <taxon>ecological metagenomes</taxon>
    </lineage>
</organism>
<reference evidence="1" key="1">
    <citation type="journal article" date="2014" name="Front. Microbiol.">
        <title>High frequency of phylogenetically diverse reductive dehalogenase-homologous genes in deep subseafloor sedimentary metagenomes.</title>
        <authorList>
            <person name="Kawai M."/>
            <person name="Futagami T."/>
            <person name="Toyoda A."/>
            <person name="Takaki Y."/>
            <person name="Nishi S."/>
            <person name="Hori S."/>
            <person name="Arai W."/>
            <person name="Tsubouchi T."/>
            <person name="Morono Y."/>
            <person name="Uchiyama I."/>
            <person name="Ito T."/>
            <person name="Fujiyama A."/>
            <person name="Inagaki F."/>
            <person name="Takami H."/>
        </authorList>
    </citation>
    <scope>NUCLEOTIDE SEQUENCE</scope>
    <source>
        <strain evidence="1">Expedition CK06-06</strain>
    </source>
</reference>
<sequence>MTYDEYDNSDWADDNRSLMMNYTVADAPPSVTLNSPIDYYNSTSANIEFNCTADDDIDLVNVSLYGNWSGWHLNETNLTPIDNAPVIFDKTISDGIYVWNCYACDSISQCSFDSANYTFTVDRVYPTFSGYARNPDPPNEDENVQVNVTITESNLDTVILEWGGTTNYTVTTSNANEYYFTVLNGNYTAHDSVTYYWYANDTAGNLNKSAEQSFTVANRIPTLSPVPSLNDTTPETNDLIKCNAGTFQD</sequence>
<gene>
    <name evidence="1" type="ORF">S12H4_38604</name>
</gene>
<dbReference type="AlphaFoldDB" id="X1UML0"/>
<name>X1UML0_9ZZZZ</name>
<evidence type="ECO:0008006" key="2">
    <source>
        <dbReference type="Google" id="ProtNLM"/>
    </source>
</evidence>
<feature type="non-terminal residue" evidence="1">
    <location>
        <position position="249"/>
    </location>
</feature>
<accession>X1UML0</accession>
<protein>
    <recommendedName>
        <fullName evidence="2">Ig-like domain-containing protein</fullName>
    </recommendedName>
</protein>
<proteinExistence type="predicted"/>
<comment type="caution">
    <text evidence="1">The sequence shown here is derived from an EMBL/GenBank/DDBJ whole genome shotgun (WGS) entry which is preliminary data.</text>
</comment>
<evidence type="ECO:0000313" key="1">
    <source>
        <dbReference type="EMBL" id="GAI93564.1"/>
    </source>
</evidence>